<organism evidence="9 10">
    <name type="scientific">Cryobacterium arcticum</name>
    <dbReference type="NCBI Taxonomy" id="670052"/>
    <lineage>
        <taxon>Bacteria</taxon>
        <taxon>Bacillati</taxon>
        <taxon>Actinomycetota</taxon>
        <taxon>Actinomycetes</taxon>
        <taxon>Micrococcales</taxon>
        <taxon>Microbacteriaceae</taxon>
        <taxon>Cryobacterium</taxon>
    </lineage>
</organism>
<protein>
    <submittedName>
        <fullName evidence="9">ABC transporter permease</fullName>
    </submittedName>
</protein>
<sequence>MTQGNQMNSIFAKNRWWLARLAALPLHLFVFAIVVFFIVRLVPGDAAITMTEGQASAEQLEAIRDQLGLNEPLIVQLGVFLFNLLRLDFGISTTSGQSVFSDVISRVPQTLELTLMALFVAAVVATLLSAAAVFTPRSPIAAIARGYSRAAGALPDFCLGIIAILIFYVVLRVAPAPLGRLDARMTSAPSITNFPMLDTLLSGDGALIASALTHLVLPIAAMSIAYAPYLMKQLIPGLEEQVDAPATRFRIASGGSSFMMVVSVFRRALPAVLVVSGSLLGSLIGGAVVMESMFGLGGIGQYAVNAVSTSDYQAMQGVLIVIVAVVLLIFLVVDLLTLILDSRRRVGAASA</sequence>
<dbReference type="InterPro" id="IPR045621">
    <property type="entry name" value="BPD_transp_1_N"/>
</dbReference>
<comment type="subcellular location">
    <subcellularLocation>
        <location evidence="1 7">Cell membrane</location>
        <topology evidence="1 7">Multi-pass membrane protein</topology>
    </subcellularLocation>
</comment>
<evidence type="ECO:0000256" key="4">
    <source>
        <dbReference type="ARBA" id="ARBA00022692"/>
    </source>
</evidence>
<keyword evidence="10" id="KW-1185">Reference proteome</keyword>
<evidence type="ECO:0000256" key="2">
    <source>
        <dbReference type="ARBA" id="ARBA00022448"/>
    </source>
</evidence>
<evidence type="ECO:0000256" key="5">
    <source>
        <dbReference type="ARBA" id="ARBA00022989"/>
    </source>
</evidence>
<comment type="caution">
    <text evidence="9">The sequence shown here is derived from an EMBL/GenBank/DDBJ whole genome shotgun (WGS) entry which is preliminary data.</text>
</comment>
<proteinExistence type="inferred from homology"/>
<keyword evidence="5 7" id="KW-1133">Transmembrane helix</keyword>
<evidence type="ECO:0000256" key="1">
    <source>
        <dbReference type="ARBA" id="ARBA00004651"/>
    </source>
</evidence>
<dbReference type="PANTHER" id="PTHR43163">
    <property type="entry name" value="DIPEPTIDE TRANSPORT SYSTEM PERMEASE PROTEIN DPPB-RELATED"/>
    <property type="match status" value="1"/>
</dbReference>
<name>A0A318A4K5_9MICO</name>
<dbReference type="EMBL" id="QHLY01000003">
    <property type="protein sequence ID" value="PXA73309.1"/>
    <property type="molecule type" value="Genomic_DNA"/>
</dbReference>
<evidence type="ECO:0000256" key="3">
    <source>
        <dbReference type="ARBA" id="ARBA00022475"/>
    </source>
</evidence>
<keyword evidence="6 7" id="KW-0472">Membrane</keyword>
<evidence type="ECO:0000256" key="7">
    <source>
        <dbReference type="RuleBase" id="RU363032"/>
    </source>
</evidence>
<dbReference type="PANTHER" id="PTHR43163:SF6">
    <property type="entry name" value="DIPEPTIDE TRANSPORT SYSTEM PERMEASE PROTEIN DPPB-RELATED"/>
    <property type="match status" value="1"/>
</dbReference>
<evidence type="ECO:0000313" key="9">
    <source>
        <dbReference type="EMBL" id="PXA73309.1"/>
    </source>
</evidence>
<reference evidence="9 10" key="1">
    <citation type="submission" date="2018-05" db="EMBL/GenBank/DDBJ databases">
        <title>Genetic diversity of glacier-inhabiting Cryobacterium bacteria in China and description of Cryobacterium mengkeensis sp. nov. and Arthrobacter glacialis sp. nov.</title>
        <authorList>
            <person name="Liu Q."/>
            <person name="Xin Y.-H."/>
        </authorList>
    </citation>
    <scope>NUCLEOTIDE SEQUENCE [LARGE SCALE GENOMIC DNA]</scope>
    <source>
        <strain evidence="9 10">SK-1</strain>
    </source>
</reference>
<dbReference type="GO" id="GO:0055085">
    <property type="term" value="P:transmembrane transport"/>
    <property type="evidence" value="ECO:0007669"/>
    <property type="project" value="InterPro"/>
</dbReference>
<accession>A0A318A4K5</accession>
<dbReference type="GO" id="GO:0005886">
    <property type="term" value="C:plasma membrane"/>
    <property type="evidence" value="ECO:0007669"/>
    <property type="project" value="UniProtKB-SubCell"/>
</dbReference>
<dbReference type="OrthoDB" id="4695618at2"/>
<keyword evidence="3" id="KW-1003">Cell membrane</keyword>
<dbReference type="SUPFAM" id="SSF161098">
    <property type="entry name" value="MetI-like"/>
    <property type="match status" value="1"/>
</dbReference>
<dbReference type="PROSITE" id="PS50928">
    <property type="entry name" value="ABC_TM1"/>
    <property type="match status" value="1"/>
</dbReference>
<dbReference type="Pfam" id="PF19300">
    <property type="entry name" value="BPD_transp_1_N"/>
    <property type="match status" value="1"/>
</dbReference>
<feature type="transmembrane region" description="Helical" evidence="7">
    <location>
        <begin position="115"/>
        <end position="135"/>
    </location>
</feature>
<feature type="transmembrane region" description="Helical" evidence="7">
    <location>
        <begin position="147"/>
        <end position="171"/>
    </location>
</feature>
<dbReference type="InterPro" id="IPR000515">
    <property type="entry name" value="MetI-like"/>
</dbReference>
<dbReference type="InterPro" id="IPR035906">
    <property type="entry name" value="MetI-like_sf"/>
</dbReference>
<keyword evidence="4 7" id="KW-0812">Transmembrane</keyword>
<keyword evidence="2 7" id="KW-0813">Transport</keyword>
<evidence type="ECO:0000256" key="6">
    <source>
        <dbReference type="ARBA" id="ARBA00023136"/>
    </source>
</evidence>
<dbReference type="Proteomes" id="UP000246722">
    <property type="component" value="Unassembled WGS sequence"/>
</dbReference>
<dbReference type="AlphaFoldDB" id="A0A318A4K5"/>
<evidence type="ECO:0000313" key="10">
    <source>
        <dbReference type="Proteomes" id="UP000246722"/>
    </source>
</evidence>
<gene>
    <name evidence="9" type="ORF">CTB96_00745</name>
</gene>
<dbReference type="Pfam" id="PF00528">
    <property type="entry name" value="BPD_transp_1"/>
    <property type="match status" value="1"/>
</dbReference>
<comment type="similarity">
    <text evidence="7">Belongs to the binding-protein-dependent transport system permease family.</text>
</comment>
<feature type="transmembrane region" description="Helical" evidence="7">
    <location>
        <begin position="21"/>
        <end position="42"/>
    </location>
</feature>
<dbReference type="Gene3D" id="1.10.3720.10">
    <property type="entry name" value="MetI-like"/>
    <property type="match status" value="1"/>
</dbReference>
<feature type="transmembrane region" description="Helical" evidence="7">
    <location>
        <begin position="318"/>
        <end position="340"/>
    </location>
</feature>
<evidence type="ECO:0000259" key="8">
    <source>
        <dbReference type="PROSITE" id="PS50928"/>
    </source>
</evidence>
<feature type="transmembrane region" description="Helical" evidence="7">
    <location>
        <begin position="268"/>
        <end position="290"/>
    </location>
</feature>
<feature type="domain" description="ABC transmembrane type-1" evidence="8">
    <location>
        <begin position="107"/>
        <end position="337"/>
    </location>
</feature>
<feature type="transmembrane region" description="Helical" evidence="7">
    <location>
        <begin position="206"/>
        <end position="227"/>
    </location>
</feature>